<feature type="domain" description="Ppx/GppA phosphatase C-terminal" evidence="4">
    <location>
        <begin position="326"/>
        <end position="475"/>
    </location>
</feature>
<evidence type="ECO:0000313" key="5">
    <source>
        <dbReference type="EMBL" id="QGQ97799.1"/>
    </source>
</evidence>
<dbReference type="Gene3D" id="1.10.3210.10">
    <property type="entry name" value="Hypothetical protein af1432"/>
    <property type="match status" value="1"/>
</dbReference>
<keyword evidence="2" id="KW-0378">Hydrolase</keyword>
<dbReference type="InterPro" id="IPR030673">
    <property type="entry name" value="PyroPPase_GppA_Ppx"/>
</dbReference>
<dbReference type="InterPro" id="IPR003695">
    <property type="entry name" value="Ppx_GppA_N"/>
</dbReference>
<dbReference type="RefSeq" id="WP_155702899.1">
    <property type="nucleotide sequence ID" value="NZ_CP034235.1"/>
</dbReference>
<dbReference type="Proteomes" id="UP000426246">
    <property type="component" value="Chromosome"/>
</dbReference>
<evidence type="ECO:0000256" key="1">
    <source>
        <dbReference type="ARBA" id="ARBA00007125"/>
    </source>
</evidence>
<sequence>MINFKRVGIIDIGSNSIRLVITEETEHGAHHVIDESKDSARLSERIGNDGILKQEDQKVIAQILNYFRKMCEANRTAVIRAVATAAIRNATNSAAILSYIEQETGLTIELLSGEEEARLGFLGMINAIDLEDGFLVDIGGGSTEISLFLNRSLIRSVSFPFGSVNTTKRYSRNGDMNADDIGRIQSMVISALDKQKSWLLNRKGLPLVGLGGTIRSICKLDQRQKRYSLPLTHNYDMDSQSMDHLVQDLSILTVENRKKVEGMSKDRADIIVPGLIILQTIFRYIGSSYYKISGSGLRDGLYYETVFPEQPKITSVLKYSVRNLLALHPSVPVVHVEHINQLALKLFDEMNISHELGVRSRDYLDTASLLYRIGVTVLYYEYAKHTFYLMAHSRIDGLSHREILICAFIASYKNKNRTKKMCLEYKDILTESDFNYIEKLGMLLQLAIALDRSETQPIQALSVFVNKKELGLHLNCSHPPIIELREIQNLQKEFKKTWGLQLILTSTL</sequence>
<organism evidence="5 6">
    <name type="scientific">Paenibacillus psychroresistens</name>
    <dbReference type="NCBI Taxonomy" id="1778678"/>
    <lineage>
        <taxon>Bacteria</taxon>
        <taxon>Bacillati</taxon>
        <taxon>Bacillota</taxon>
        <taxon>Bacilli</taxon>
        <taxon>Bacillales</taxon>
        <taxon>Paenibacillaceae</taxon>
        <taxon>Paenibacillus</taxon>
    </lineage>
</organism>
<dbReference type="Gene3D" id="3.30.420.40">
    <property type="match status" value="1"/>
</dbReference>
<gene>
    <name evidence="5" type="ORF">EHS13_24365</name>
</gene>
<accession>A0A6B8RP50</accession>
<feature type="domain" description="Ppx/GppA phosphatase N-terminal" evidence="3">
    <location>
        <begin position="21"/>
        <end position="305"/>
    </location>
</feature>
<dbReference type="SUPFAM" id="SSF53067">
    <property type="entry name" value="Actin-like ATPase domain"/>
    <property type="match status" value="2"/>
</dbReference>
<dbReference type="AlphaFoldDB" id="A0A6B8RP50"/>
<dbReference type="InterPro" id="IPR043129">
    <property type="entry name" value="ATPase_NBD"/>
</dbReference>
<keyword evidence="6" id="KW-1185">Reference proteome</keyword>
<dbReference type="InterPro" id="IPR048950">
    <property type="entry name" value="Ppx_GppA_C"/>
</dbReference>
<dbReference type="GO" id="GO:0006357">
    <property type="term" value="P:regulation of transcription by RNA polymerase II"/>
    <property type="evidence" value="ECO:0007669"/>
    <property type="project" value="TreeGrafter"/>
</dbReference>
<dbReference type="InterPro" id="IPR050273">
    <property type="entry name" value="GppA/Ppx_hydrolase"/>
</dbReference>
<evidence type="ECO:0000259" key="4">
    <source>
        <dbReference type="Pfam" id="PF21447"/>
    </source>
</evidence>
<proteinExistence type="inferred from homology"/>
<dbReference type="PANTHER" id="PTHR30005">
    <property type="entry name" value="EXOPOLYPHOSPHATASE"/>
    <property type="match status" value="1"/>
</dbReference>
<comment type="similarity">
    <text evidence="1">Belongs to the GppA/Ppx family.</text>
</comment>
<dbReference type="OrthoDB" id="9807195at2"/>
<dbReference type="KEGG" id="ppsc:EHS13_24365"/>
<dbReference type="Pfam" id="PF21447">
    <property type="entry name" value="Ppx-GppA_III"/>
    <property type="match status" value="1"/>
</dbReference>
<evidence type="ECO:0000256" key="2">
    <source>
        <dbReference type="ARBA" id="ARBA00022801"/>
    </source>
</evidence>
<dbReference type="PIRSF" id="PIRSF001267">
    <property type="entry name" value="Pyrophosphatase_GppA_Ppx"/>
    <property type="match status" value="1"/>
</dbReference>
<evidence type="ECO:0000259" key="3">
    <source>
        <dbReference type="Pfam" id="PF02541"/>
    </source>
</evidence>
<reference evidence="6" key="1">
    <citation type="submission" date="2018-11" db="EMBL/GenBank/DDBJ databases">
        <title>Complete genome sequence of Paenibacillus sp. ML311-T8.</title>
        <authorList>
            <person name="Nam Y.-D."/>
            <person name="Kang J."/>
            <person name="Chung W.-H."/>
            <person name="Park Y.S."/>
        </authorList>
    </citation>
    <scope>NUCLEOTIDE SEQUENCE [LARGE SCALE GENOMIC DNA]</scope>
    <source>
        <strain evidence="6">ML311-T8</strain>
    </source>
</reference>
<dbReference type="Gene3D" id="3.30.420.150">
    <property type="entry name" value="Exopolyphosphatase. Domain 2"/>
    <property type="match status" value="1"/>
</dbReference>
<protein>
    <submittedName>
        <fullName evidence="5">Ppx/GppA family phosphatase</fullName>
    </submittedName>
</protein>
<name>A0A6B8RP50_9BACL</name>
<dbReference type="SUPFAM" id="SSF109604">
    <property type="entry name" value="HD-domain/PDEase-like"/>
    <property type="match status" value="1"/>
</dbReference>
<evidence type="ECO:0000313" key="6">
    <source>
        <dbReference type="Proteomes" id="UP000426246"/>
    </source>
</evidence>
<dbReference type="PANTHER" id="PTHR30005:SF0">
    <property type="entry name" value="RETROGRADE REGULATION PROTEIN 2"/>
    <property type="match status" value="1"/>
</dbReference>
<dbReference type="CDD" id="cd24052">
    <property type="entry name" value="ASKHA_NBD_HpPPX-GppA-like"/>
    <property type="match status" value="1"/>
</dbReference>
<dbReference type="GO" id="GO:0016787">
    <property type="term" value="F:hydrolase activity"/>
    <property type="evidence" value="ECO:0007669"/>
    <property type="project" value="UniProtKB-KW"/>
</dbReference>
<dbReference type="Pfam" id="PF02541">
    <property type="entry name" value="Ppx-GppA"/>
    <property type="match status" value="1"/>
</dbReference>
<dbReference type="EMBL" id="CP034235">
    <property type="protein sequence ID" value="QGQ97799.1"/>
    <property type="molecule type" value="Genomic_DNA"/>
</dbReference>